<organism evidence="2">
    <name type="scientific">Ixodes ricinus</name>
    <name type="common">Common tick</name>
    <name type="synonym">Acarus ricinus</name>
    <dbReference type="NCBI Taxonomy" id="34613"/>
    <lineage>
        <taxon>Eukaryota</taxon>
        <taxon>Metazoa</taxon>
        <taxon>Ecdysozoa</taxon>
        <taxon>Arthropoda</taxon>
        <taxon>Chelicerata</taxon>
        <taxon>Arachnida</taxon>
        <taxon>Acari</taxon>
        <taxon>Parasitiformes</taxon>
        <taxon>Ixodida</taxon>
        <taxon>Ixodoidea</taxon>
        <taxon>Ixodidae</taxon>
        <taxon>Ixodinae</taxon>
        <taxon>Ixodes</taxon>
    </lineage>
</organism>
<proteinExistence type="predicted"/>
<evidence type="ECO:0000256" key="1">
    <source>
        <dbReference type="SAM" id="MobiDB-lite"/>
    </source>
</evidence>
<dbReference type="EMBL" id="GIFC01006888">
    <property type="protein sequence ID" value="MXU88971.1"/>
    <property type="molecule type" value="Transcribed_RNA"/>
</dbReference>
<reference evidence="2" key="1">
    <citation type="submission" date="2019-12" db="EMBL/GenBank/DDBJ databases">
        <title>An insight into the sialome of adult female Ixodes ricinus ticks feeding for 6 days.</title>
        <authorList>
            <person name="Perner J."/>
            <person name="Ribeiro J.M.C."/>
        </authorList>
    </citation>
    <scope>NUCLEOTIDE SEQUENCE</scope>
    <source>
        <strain evidence="2">Semi-engorged</strain>
        <tissue evidence="2">Salivary glands</tissue>
    </source>
</reference>
<accession>A0A6B0UDH2</accession>
<dbReference type="AlphaFoldDB" id="A0A6B0UDH2"/>
<feature type="region of interest" description="Disordered" evidence="1">
    <location>
        <begin position="66"/>
        <end position="90"/>
    </location>
</feature>
<name>A0A6B0UDH2_IXORI</name>
<sequence>MPILVASITLWTGTSPPSCSSHRAWLSGRNSLFSAALSMAMARHSLAGPLHSSRSLRPLPQSLRLAPRSVRMSSRPSMGTAARSSTAAPSPSLEMLKQWYMPYVR</sequence>
<protein>
    <submittedName>
        <fullName evidence="2">Putative secreted protein</fullName>
    </submittedName>
</protein>
<evidence type="ECO:0000313" key="2">
    <source>
        <dbReference type="EMBL" id="MXU88971.1"/>
    </source>
</evidence>